<dbReference type="SUPFAM" id="SSF55347">
    <property type="entry name" value="Glyceraldehyde-3-phosphate dehydrogenase-like, C-terminal domain"/>
    <property type="match status" value="1"/>
</dbReference>
<dbReference type="Proteomes" id="UP000675781">
    <property type="component" value="Unassembled WGS sequence"/>
</dbReference>
<dbReference type="EMBL" id="JAGSOG010000159">
    <property type="protein sequence ID" value="MBR7836765.1"/>
    <property type="molecule type" value="Genomic_DNA"/>
</dbReference>
<dbReference type="Gene3D" id="3.40.50.720">
    <property type="entry name" value="NAD(P)-binding Rossmann-like Domain"/>
    <property type="match status" value="1"/>
</dbReference>
<gene>
    <name evidence="4" type="ORF">KDL01_26025</name>
</gene>
<dbReference type="PANTHER" id="PTHR43708:SF8">
    <property type="entry name" value="OXIDOREDUCTASE"/>
    <property type="match status" value="1"/>
</dbReference>
<sequence>MEELRIGVIGLGARGGFARHFHRPGHGARLVAACDLRPAALASAGAKLRFERWPDPAVTGTTEPADLLAADLDAVVVLTPDDTHAELGELFLEAGIAVYLEKPMATTVEDCDRLLRAAERTGTVLHVGHNMRHMPVVTQMRELIRSGAIGEVQSVWCRHFVGHGGDYYFKDWHADRSRSTGLLLQKGAHDLDVIHWLAGGYTRRVSAFGDLRVYGRIADRRDNSDREMQDWLSYDNWPPLAQRELNPVIDVEDLSLVNLQLGNGVLAAYQQCHFSPDYWRNYTVIGTEGRLENFGDGAGGVIRLWNRRHDYRAEGDAEFPIAAGEGGHGGGDSAIVTEFLRYLREGGARSATPLAAREAVAAGVTATLSLRSGGTVLEVPAAPVGARAERSRAIGSAEPAPDAATAPTPTITTEPATPATEPAP</sequence>
<protein>
    <submittedName>
        <fullName evidence="4">Gfo/Idh/MocA family oxidoreductase</fullName>
    </submittedName>
</protein>
<feature type="region of interest" description="Disordered" evidence="1">
    <location>
        <begin position="383"/>
        <end position="424"/>
    </location>
</feature>
<dbReference type="RefSeq" id="WP_212531237.1">
    <property type="nucleotide sequence ID" value="NZ_JAGSOG010000159.1"/>
</dbReference>
<keyword evidence="5" id="KW-1185">Reference proteome</keyword>
<dbReference type="Gene3D" id="3.30.360.10">
    <property type="entry name" value="Dihydrodipicolinate Reductase, domain 2"/>
    <property type="match status" value="1"/>
</dbReference>
<proteinExistence type="predicted"/>
<evidence type="ECO:0000313" key="5">
    <source>
        <dbReference type="Proteomes" id="UP000675781"/>
    </source>
</evidence>
<dbReference type="InterPro" id="IPR051317">
    <property type="entry name" value="Gfo/Idh/MocA_oxidoreduct"/>
</dbReference>
<feature type="domain" description="GFO/IDH/MocA-like oxidoreductase" evidence="3">
    <location>
        <begin position="138"/>
        <end position="292"/>
    </location>
</feature>
<evidence type="ECO:0000313" key="4">
    <source>
        <dbReference type="EMBL" id="MBR7836765.1"/>
    </source>
</evidence>
<reference evidence="4" key="1">
    <citation type="submission" date="2021-04" db="EMBL/GenBank/DDBJ databases">
        <title>Genome based classification of Actinospica acidithermotolerans sp. nov., an actinobacterium isolated from an Indonesian hot spring.</title>
        <authorList>
            <person name="Kusuma A.B."/>
            <person name="Putra K.E."/>
            <person name="Nafisah S."/>
            <person name="Loh J."/>
            <person name="Nouioui I."/>
            <person name="Goodfellow M."/>
        </authorList>
    </citation>
    <scope>NUCLEOTIDE SEQUENCE</scope>
    <source>
        <strain evidence="4">CSCA 57</strain>
    </source>
</reference>
<dbReference type="Pfam" id="PF01408">
    <property type="entry name" value="GFO_IDH_MocA"/>
    <property type="match status" value="1"/>
</dbReference>
<dbReference type="AlphaFoldDB" id="A0A941EQT1"/>
<dbReference type="InterPro" id="IPR055170">
    <property type="entry name" value="GFO_IDH_MocA-like_dom"/>
</dbReference>
<dbReference type="PANTHER" id="PTHR43708">
    <property type="entry name" value="CONSERVED EXPRESSED OXIDOREDUCTASE (EUROFUNG)"/>
    <property type="match status" value="1"/>
</dbReference>
<evidence type="ECO:0000256" key="1">
    <source>
        <dbReference type="SAM" id="MobiDB-lite"/>
    </source>
</evidence>
<dbReference type="SUPFAM" id="SSF51735">
    <property type="entry name" value="NAD(P)-binding Rossmann-fold domains"/>
    <property type="match status" value="1"/>
</dbReference>
<feature type="compositionally biased region" description="Low complexity" evidence="1">
    <location>
        <begin position="397"/>
        <end position="424"/>
    </location>
</feature>
<comment type="caution">
    <text evidence="4">The sequence shown here is derived from an EMBL/GenBank/DDBJ whole genome shotgun (WGS) entry which is preliminary data.</text>
</comment>
<feature type="domain" description="Gfo/Idh/MocA-like oxidoreductase N-terminal" evidence="2">
    <location>
        <begin position="4"/>
        <end position="129"/>
    </location>
</feature>
<dbReference type="InterPro" id="IPR036291">
    <property type="entry name" value="NAD(P)-bd_dom_sf"/>
</dbReference>
<evidence type="ECO:0000259" key="2">
    <source>
        <dbReference type="Pfam" id="PF01408"/>
    </source>
</evidence>
<organism evidence="4 5">
    <name type="scientific">Actinospica durhamensis</name>
    <dbReference type="NCBI Taxonomy" id="1508375"/>
    <lineage>
        <taxon>Bacteria</taxon>
        <taxon>Bacillati</taxon>
        <taxon>Actinomycetota</taxon>
        <taxon>Actinomycetes</taxon>
        <taxon>Catenulisporales</taxon>
        <taxon>Actinospicaceae</taxon>
        <taxon>Actinospica</taxon>
    </lineage>
</organism>
<dbReference type="Pfam" id="PF22725">
    <property type="entry name" value="GFO_IDH_MocA_C3"/>
    <property type="match status" value="1"/>
</dbReference>
<evidence type="ECO:0000259" key="3">
    <source>
        <dbReference type="Pfam" id="PF22725"/>
    </source>
</evidence>
<dbReference type="GO" id="GO:0000166">
    <property type="term" value="F:nucleotide binding"/>
    <property type="evidence" value="ECO:0007669"/>
    <property type="project" value="InterPro"/>
</dbReference>
<dbReference type="InterPro" id="IPR000683">
    <property type="entry name" value="Gfo/Idh/MocA-like_OxRdtase_N"/>
</dbReference>
<accession>A0A941EQT1</accession>
<name>A0A941EQT1_9ACTN</name>